<feature type="transmembrane region" description="Helical" evidence="5">
    <location>
        <begin position="51"/>
        <end position="70"/>
    </location>
</feature>
<dbReference type="PANTHER" id="PTHR23542:SF1">
    <property type="entry name" value="MAJOR FACILITATOR SUPERFAMILY (MFS) PROFILE DOMAIN-CONTAINING PROTEIN"/>
    <property type="match status" value="1"/>
</dbReference>
<evidence type="ECO:0000256" key="5">
    <source>
        <dbReference type="SAM" id="Phobius"/>
    </source>
</evidence>
<dbReference type="PROSITE" id="PS50850">
    <property type="entry name" value="MFS"/>
    <property type="match status" value="1"/>
</dbReference>
<organism evidence="7 8">
    <name type="scientific">Kutzneria kofuensis</name>
    <dbReference type="NCBI Taxonomy" id="103725"/>
    <lineage>
        <taxon>Bacteria</taxon>
        <taxon>Bacillati</taxon>
        <taxon>Actinomycetota</taxon>
        <taxon>Actinomycetes</taxon>
        <taxon>Pseudonocardiales</taxon>
        <taxon>Pseudonocardiaceae</taxon>
        <taxon>Kutzneria</taxon>
    </lineage>
</organism>
<dbReference type="Pfam" id="PF07690">
    <property type="entry name" value="MFS_1"/>
    <property type="match status" value="1"/>
</dbReference>
<keyword evidence="8" id="KW-1185">Reference proteome</keyword>
<dbReference type="AlphaFoldDB" id="A0A7W9KHK9"/>
<dbReference type="PANTHER" id="PTHR23542">
    <property type="match status" value="1"/>
</dbReference>
<feature type="transmembrane region" description="Helical" evidence="5">
    <location>
        <begin position="249"/>
        <end position="268"/>
    </location>
</feature>
<dbReference type="RefSeq" id="WP_184863087.1">
    <property type="nucleotide sequence ID" value="NZ_BAAAWY010000096.1"/>
</dbReference>
<dbReference type="Gene3D" id="1.20.1250.20">
    <property type="entry name" value="MFS general substrate transporter like domains"/>
    <property type="match status" value="1"/>
</dbReference>
<dbReference type="GO" id="GO:0005886">
    <property type="term" value="C:plasma membrane"/>
    <property type="evidence" value="ECO:0007669"/>
    <property type="project" value="UniProtKB-SubCell"/>
</dbReference>
<dbReference type="EMBL" id="JACHIR010000001">
    <property type="protein sequence ID" value="MBB5892383.1"/>
    <property type="molecule type" value="Genomic_DNA"/>
</dbReference>
<proteinExistence type="predicted"/>
<feature type="transmembrane region" description="Helical" evidence="5">
    <location>
        <begin position="169"/>
        <end position="188"/>
    </location>
</feature>
<name>A0A7W9KHK9_9PSEU</name>
<feature type="transmembrane region" description="Helical" evidence="5">
    <location>
        <begin position="275"/>
        <end position="293"/>
    </location>
</feature>
<dbReference type="SUPFAM" id="SSF103473">
    <property type="entry name" value="MFS general substrate transporter"/>
    <property type="match status" value="1"/>
</dbReference>
<dbReference type="Proteomes" id="UP000585638">
    <property type="component" value="Unassembled WGS sequence"/>
</dbReference>
<evidence type="ECO:0000256" key="2">
    <source>
        <dbReference type="ARBA" id="ARBA00022692"/>
    </source>
</evidence>
<dbReference type="InterPro" id="IPR020846">
    <property type="entry name" value="MFS_dom"/>
</dbReference>
<feature type="transmembrane region" description="Helical" evidence="5">
    <location>
        <begin position="77"/>
        <end position="95"/>
    </location>
</feature>
<keyword evidence="3 5" id="KW-1133">Transmembrane helix</keyword>
<sequence>MVLTSYGRVARLPGVRTLFLVTGFARIPQAASGVTITLHVVLGLGRGYGEAGVVAAATTIGIALGGPLIGRLLDRRGLRRVVLLTTVATGVFWAAAPWLSYWGLIALSFVGGLLSLPVMSIARQGMAALLPSDDSYRRPAFSLDSVLTEMSYMVGPASGVFLTTALSSTAAMLVVGAAMVFSGVWLYFFDPPMKSGDAERAEHVPVLSWLRGPMIAALVIAAAMVLIMAGSEVAIVAALRQHGQVDWSGLVIAVWCLASVVGGILHGAARRPIPLIVLITLIGVLTLPVGLFAGQWWTLALALVPSGLLCAPTFSSTSDVVTRMAPESVRGTVMGVYSSAFTAGAAVGAPLIGFVMDSSAPSWGFVAAGAVGLLGTAVGVALGGRRLSQPQLSSSLSAS</sequence>
<evidence type="ECO:0000256" key="4">
    <source>
        <dbReference type="ARBA" id="ARBA00023136"/>
    </source>
</evidence>
<keyword evidence="2 5" id="KW-0812">Transmembrane</keyword>
<evidence type="ECO:0000313" key="7">
    <source>
        <dbReference type="EMBL" id="MBB5892383.1"/>
    </source>
</evidence>
<comment type="subcellular location">
    <subcellularLocation>
        <location evidence="1">Cell membrane</location>
        <topology evidence="1">Multi-pass membrane protein</topology>
    </subcellularLocation>
</comment>
<gene>
    <name evidence="7" type="ORF">BJ998_003579</name>
</gene>
<reference evidence="7 8" key="1">
    <citation type="submission" date="2020-08" db="EMBL/GenBank/DDBJ databases">
        <title>Sequencing the genomes of 1000 actinobacteria strains.</title>
        <authorList>
            <person name="Klenk H.-P."/>
        </authorList>
    </citation>
    <scope>NUCLEOTIDE SEQUENCE [LARGE SCALE GENOMIC DNA]</scope>
    <source>
        <strain evidence="7 8">DSM 43851</strain>
    </source>
</reference>
<accession>A0A7W9KHK9</accession>
<dbReference type="GO" id="GO:0022857">
    <property type="term" value="F:transmembrane transporter activity"/>
    <property type="evidence" value="ECO:0007669"/>
    <property type="project" value="InterPro"/>
</dbReference>
<feature type="transmembrane region" description="Helical" evidence="5">
    <location>
        <begin position="333"/>
        <end position="356"/>
    </location>
</feature>
<evidence type="ECO:0000259" key="6">
    <source>
        <dbReference type="PROSITE" id="PS50850"/>
    </source>
</evidence>
<dbReference type="InterPro" id="IPR011701">
    <property type="entry name" value="MFS"/>
</dbReference>
<feature type="transmembrane region" description="Helical" evidence="5">
    <location>
        <begin position="362"/>
        <end position="382"/>
    </location>
</feature>
<evidence type="ECO:0000256" key="3">
    <source>
        <dbReference type="ARBA" id="ARBA00022989"/>
    </source>
</evidence>
<feature type="transmembrane region" description="Helical" evidence="5">
    <location>
        <begin position="209"/>
        <end position="229"/>
    </location>
</feature>
<protein>
    <submittedName>
        <fullName evidence="7">MFS family permease</fullName>
    </submittedName>
</protein>
<evidence type="ECO:0000256" key="1">
    <source>
        <dbReference type="ARBA" id="ARBA00004651"/>
    </source>
</evidence>
<feature type="domain" description="Major facilitator superfamily (MFS) profile" evidence="6">
    <location>
        <begin position="171"/>
        <end position="399"/>
    </location>
</feature>
<comment type="caution">
    <text evidence="7">The sequence shown here is derived from an EMBL/GenBank/DDBJ whole genome shotgun (WGS) entry which is preliminary data.</text>
</comment>
<dbReference type="InterPro" id="IPR036259">
    <property type="entry name" value="MFS_trans_sf"/>
</dbReference>
<keyword evidence="4 5" id="KW-0472">Membrane</keyword>
<evidence type="ECO:0000313" key="8">
    <source>
        <dbReference type="Proteomes" id="UP000585638"/>
    </source>
</evidence>